<evidence type="ECO:0000313" key="2">
    <source>
        <dbReference type="Proteomes" id="UP000265520"/>
    </source>
</evidence>
<organism evidence="1 2">
    <name type="scientific">Trifolium medium</name>
    <dbReference type="NCBI Taxonomy" id="97028"/>
    <lineage>
        <taxon>Eukaryota</taxon>
        <taxon>Viridiplantae</taxon>
        <taxon>Streptophyta</taxon>
        <taxon>Embryophyta</taxon>
        <taxon>Tracheophyta</taxon>
        <taxon>Spermatophyta</taxon>
        <taxon>Magnoliopsida</taxon>
        <taxon>eudicotyledons</taxon>
        <taxon>Gunneridae</taxon>
        <taxon>Pentapetalae</taxon>
        <taxon>rosids</taxon>
        <taxon>fabids</taxon>
        <taxon>Fabales</taxon>
        <taxon>Fabaceae</taxon>
        <taxon>Papilionoideae</taxon>
        <taxon>50 kb inversion clade</taxon>
        <taxon>NPAAA clade</taxon>
        <taxon>Hologalegina</taxon>
        <taxon>IRL clade</taxon>
        <taxon>Trifolieae</taxon>
        <taxon>Trifolium</taxon>
    </lineage>
</organism>
<keyword evidence="2" id="KW-1185">Reference proteome</keyword>
<dbReference type="AlphaFoldDB" id="A0A392Q0B1"/>
<dbReference type="Proteomes" id="UP000265520">
    <property type="component" value="Unassembled WGS sequence"/>
</dbReference>
<reference evidence="1 2" key="1">
    <citation type="journal article" date="2018" name="Front. Plant Sci.">
        <title>Red Clover (Trifolium pratense) and Zigzag Clover (T. medium) - A Picture of Genomic Similarities and Differences.</title>
        <authorList>
            <person name="Dluhosova J."/>
            <person name="Istvanek J."/>
            <person name="Nedelnik J."/>
            <person name="Repkova J."/>
        </authorList>
    </citation>
    <scope>NUCLEOTIDE SEQUENCE [LARGE SCALE GENOMIC DNA]</scope>
    <source>
        <strain evidence="2">cv. 10/8</strain>
        <tissue evidence="1">Leaf</tissue>
    </source>
</reference>
<name>A0A392Q0B1_9FABA</name>
<accession>A0A392Q0B1</accession>
<sequence length="37" mass="4002">SVENLMSETHELGGSAVVVDRATPKARVCIASHFMEE</sequence>
<evidence type="ECO:0000313" key="1">
    <source>
        <dbReference type="EMBL" id="MCI17150.1"/>
    </source>
</evidence>
<protein>
    <submittedName>
        <fullName evidence="1">RNA-binding (RRM/RBD/RNP motif) family protein</fullName>
    </submittedName>
</protein>
<comment type="caution">
    <text evidence="1">The sequence shown here is derived from an EMBL/GenBank/DDBJ whole genome shotgun (WGS) entry which is preliminary data.</text>
</comment>
<proteinExistence type="predicted"/>
<dbReference type="EMBL" id="LXQA010104108">
    <property type="protein sequence ID" value="MCI17150.1"/>
    <property type="molecule type" value="Genomic_DNA"/>
</dbReference>
<feature type="non-terminal residue" evidence="1">
    <location>
        <position position="1"/>
    </location>
</feature>